<dbReference type="AlphaFoldDB" id="A0A2B8B832"/>
<dbReference type="SMART" id="SM00138">
    <property type="entry name" value="MeTrc"/>
    <property type="match status" value="1"/>
</dbReference>
<dbReference type="PANTHER" id="PTHR24422:SF19">
    <property type="entry name" value="CHEMOTAXIS PROTEIN METHYLTRANSFERASE"/>
    <property type="match status" value="1"/>
</dbReference>
<evidence type="ECO:0000259" key="4">
    <source>
        <dbReference type="PROSITE" id="PS50123"/>
    </source>
</evidence>
<keyword evidence="1 5" id="KW-0489">Methyltransferase</keyword>
<proteinExistence type="predicted"/>
<dbReference type="GO" id="GO:0008757">
    <property type="term" value="F:S-adenosylmethionine-dependent methyltransferase activity"/>
    <property type="evidence" value="ECO:0007669"/>
    <property type="project" value="InterPro"/>
</dbReference>
<sequence length="308" mass="33711">MTGAAVPPASGSEGPLHDLVRRLLEDVRRKAGIRHDRPLERKLVRILAAMPLSVLEDWVAQIEGAPADSPDWLSLIENLTIHETYFFRDLPHHAYLRSHLLPRLIAERAATRTLRLWSAGCATGEEAYGLAIVTLEALADAGHARRTAQGLETDWTVEVLGTDLSRIAVRQAANACYGGEGLGPFREMPADYGNWFVPLGAEAPLYRRVHGDARRVVRFARHNLMDESLPDGVPAGGFDLVSCRNVMIYFDDSSRERALSLLTAAVAPGGWLVLGTTDRLPDGCGRGHGFERHRGDRALAYRRGGAAA</sequence>
<gene>
    <name evidence="5" type="ORF">CRT60_29500</name>
</gene>
<accession>A0A2B8B832</accession>
<evidence type="ECO:0000313" key="5">
    <source>
        <dbReference type="EMBL" id="PGH53970.1"/>
    </source>
</evidence>
<dbReference type="InterPro" id="IPR050903">
    <property type="entry name" value="Bact_Chemotaxis_MeTrfase"/>
</dbReference>
<protein>
    <submittedName>
        <fullName evidence="5">Methyltransferase</fullName>
    </submittedName>
</protein>
<keyword evidence="2 5" id="KW-0808">Transferase</keyword>
<keyword evidence="3" id="KW-0949">S-adenosyl-L-methionine</keyword>
<feature type="domain" description="CheR-type methyltransferase" evidence="4">
    <location>
        <begin position="39"/>
        <end position="291"/>
    </location>
</feature>
<dbReference type="InterPro" id="IPR000780">
    <property type="entry name" value="CheR_MeTrfase"/>
</dbReference>
<dbReference type="InterPro" id="IPR022642">
    <property type="entry name" value="CheR_C"/>
</dbReference>
<dbReference type="Pfam" id="PF01739">
    <property type="entry name" value="CheR"/>
    <property type="match status" value="1"/>
</dbReference>
<dbReference type="GO" id="GO:0032259">
    <property type="term" value="P:methylation"/>
    <property type="evidence" value="ECO:0007669"/>
    <property type="project" value="UniProtKB-KW"/>
</dbReference>
<dbReference type="PRINTS" id="PR00996">
    <property type="entry name" value="CHERMTFRASE"/>
</dbReference>
<organism evidence="5 6">
    <name type="scientific">Azospirillum palustre</name>
    <dbReference type="NCBI Taxonomy" id="2044885"/>
    <lineage>
        <taxon>Bacteria</taxon>
        <taxon>Pseudomonadati</taxon>
        <taxon>Pseudomonadota</taxon>
        <taxon>Alphaproteobacteria</taxon>
        <taxon>Rhodospirillales</taxon>
        <taxon>Azospirillaceae</taxon>
        <taxon>Azospirillum</taxon>
    </lineage>
</organism>
<dbReference type="PROSITE" id="PS50123">
    <property type="entry name" value="CHER"/>
    <property type="match status" value="1"/>
</dbReference>
<dbReference type="PANTHER" id="PTHR24422">
    <property type="entry name" value="CHEMOTAXIS PROTEIN METHYLTRANSFERASE"/>
    <property type="match status" value="1"/>
</dbReference>
<name>A0A2B8B832_9PROT</name>
<evidence type="ECO:0000256" key="2">
    <source>
        <dbReference type="ARBA" id="ARBA00022679"/>
    </source>
</evidence>
<dbReference type="RefSeq" id="WP_098740019.1">
    <property type="nucleotide sequence ID" value="NZ_PDKW01000043.1"/>
</dbReference>
<dbReference type="Gene3D" id="3.40.50.150">
    <property type="entry name" value="Vaccinia Virus protein VP39"/>
    <property type="match status" value="1"/>
</dbReference>
<comment type="caution">
    <text evidence="5">The sequence shown here is derived from an EMBL/GenBank/DDBJ whole genome shotgun (WGS) entry which is preliminary data.</text>
</comment>
<evidence type="ECO:0000313" key="6">
    <source>
        <dbReference type="Proteomes" id="UP000225379"/>
    </source>
</evidence>
<evidence type="ECO:0000256" key="3">
    <source>
        <dbReference type="ARBA" id="ARBA00022691"/>
    </source>
</evidence>
<evidence type="ECO:0000256" key="1">
    <source>
        <dbReference type="ARBA" id="ARBA00022603"/>
    </source>
</evidence>
<dbReference type="EMBL" id="PDKW01000043">
    <property type="protein sequence ID" value="PGH53970.1"/>
    <property type="molecule type" value="Genomic_DNA"/>
</dbReference>
<keyword evidence="6" id="KW-1185">Reference proteome</keyword>
<dbReference type="OrthoDB" id="9816309at2"/>
<dbReference type="SUPFAM" id="SSF53335">
    <property type="entry name" value="S-adenosyl-L-methionine-dependent methyltransferases"/>
    <property type="match status" value="1"/>
</dbReference>
<reference evidence="6" key="1">
    <citation type="submission" date="2017-10" db="EMBL/GenBank/DDBJ databases">
        <authorList>
            <person name="Kravchenko I.K."/>
            <person name="Grouzdev D.S."/>
        </authorList>
    </citation>
    <scope>NUCLEOTIDE SEQUENCE [LARGE SCALE GENOMIC DNA]</scope>
    <source>
        <strain evidence="6">B2</strain>
    </source>
</reference>
<dbReference type="Proteomes" id="UP000225379">
    <property type="component" value="Unassembled WGS sequence"/>
</dbReference>
<dbReference type="InterPro" id="IPR029063">
    <property type="entry name" value="SAM-dependent_MTases_sf"/>
</dbReference>